<dbReference type="SMART" id="SM00360">
    <property type="entry name" value="RRM"/>
    <property type="match status" value="1"/>
</dbReference>
<dbReference type="PROSITE" id="PS50102">
    <property type="entry name" value="RRM"/>
    <property type="match status" value="1"/>
</dbReference>
<protein>
    <submittedName>
        <fullName evidence="3">24444_t:CDS:1</fullName>
    </submittedName>
</protein>
<dbReference type="EMBL" id="CAJVPY010009142">
    <property type="protein sequence ID" value="CAG8705268.1"/>
    <property type="molecule type" value="Genomic_DNA"/>
</dbReference>
<organism evidence="3 4">
    <name type="scientific">Dentiscutata erythropus</name>
    <dbReference type="NCBI Taxonomy" id="1348616"/>
    <lineage>
        <taxon>Eukaryota</taxon>
        <taxon>Fungi</taxon>
        <taxon>Fungi incertae sedis</taxon>
        <taxon>Mucoromycota</taxon>
        <taxon>Glomeromycotina</taxon>
        <taxon>Glomeromycetes</taxon>
        <taxon>Diversisporales</taxon>
        <taxon>Gigasporaceae</taxon>
        <taxon>Dentiscutata</taxon>
    </lineage>
</organism>
<accession>A0A9N9HU06</accession>
<keyword evidence="1" id="KW-0694">RNA-binding</keyword>
<evidence type="ECO:0000313" key="3">
    <source>
        <dbReference type="EMBL" id="CAG8705268.1"/>
    </source>
</evidence>
<sequence>MDFSSTFLPRDDFPSIIRAKNEAIILLQQRVIELHEELLESKCELLKIKHEQNNAKDELLANSINRINRIQRSITLNNSWSSWSSASGQSLSDDSDELNLYCSVDSSIKTAKLKYMVWVGNVVPPITQIGLRSRLEEEFGTILYIEKLKFRPCAFVYFSDEGGFYKALEVGRLIVQGQVVRIERPRAKNRDSMQATDSNLHNNDLDFIGELDEQYDELLPDFCDLKERVENHEFVFM</sequence>
<evidence type="ECO:0000259" key="2">
    <source>
        <dbReference type="PROSITE" id="PS50102"/>
    </source>
</evidence>
<dbReference type="SUPFAM" id="SSF54928">
    <property type="entry name" value="RNA-binding domain, RBD"/>
    <property type="match status" value="1"/>
</dbReference>
<gene>
    <name evidence="3" type="ORF">DERYTH_LOCUS13241</name>
</gene>
<comment type="caution">
    <text evidence="3">The sequence shown here is derived from an EMBL/GenBank/DDBJ whole genome shotgun (WGS) entry which is preliminary data.</text>
</comment>
<dbReference type="CDD" id="cd00590">
    <property type="entry name" value="RRM_SF"/>
    <property type="match status" value="1"/>
</dbReference>
<name>A0A9N9HU06_9GLOM</name>
<dbReference type="Gene3D" id="3.30.70.330">
    <property type="match status" value="1"/>
</dbReference>
<proteinExistence type="predicted"/>
<keyword evidence="4" id="KW-1185">Reference proteome</keyword>
<dbReference type="Proteomes" id="UP000789405">
    <property type="component" value="Unassembled WGS sequence"/>
</dbReference>
<feature type="domain" description="RRM" evidence="2">
    <location>
        <begin position="115"/>
        <end position="187"/>
    </location>
</feature>
<dbReference type="InterPro" id="IPR012677">
    <property type="entry name" value="Nucleotide-bd_a/b_plait_sf"/>
</dbReference>
<dbReference type="GO" id="GO:0003723">
    <property type="term" value="F:RNA binding"/>
    <property type="evidence" value="ECO:0007669"/>
    <property type="project" value="UniProtKB-UniRule"/>
</dbReference>
<dbReference type="OrthoDB" id="10327582at2759"/>
<evidence type="ECO:0000313" key="4">
    <source>
        <dbReference type="Proteomes" id="UP000789405"/>
    </source>
</evidence>
<dbReference type="AlphaFoldDB" id="A0A9N9HU06"/>
<evidence type="ECO:0000256" key="1">
    <source>
        <dbReference type="PROSITE-ProRule" id="PRU00176"/>
    </source>
</evidence>
<dbReference type="InterPro" id="IPR035979">
    <property type="entry name" value="RBD_domain_sf"/>
</dbReference>
<reference evidence="3" key="1">
    <citation type="submission" date="2021-06" db="EMBL/GenBank/DDBJ databases">
        <authorList>
            <person name="Kallberg Y."/>
            <person name="Tangrot J."/>
            <person name="Rosling A."/>
        </authorList>
    </citation>
    <scope>NUCLEOTIDE SEQUENCE</scope>
    <source>
        <strain evidence="3">MA453B</strain>
    </source>
</reference>
<dbReference type="InterPro" id="IPR000504">
    <property type="entry name" value="RRM_dom"/>
</dbReference>